<gene>
    <name evidence="1" type="ORF">vBDshSR26L_54</name>
</gene>
<sequence length="310" mass="34086">MRPACDAAGVLSDEATVGVVGGRFEAFNKNLIVSQPCDLPDFNVSFIDLDFALRQYEDPKVKVTEKSLMLNGKTRVPRSADRVPLKRPEIDTNEIGDVDDLLAVIDEIYPFTEGNPARPWSQGARFDGTTVTATNSIMLIQAELGADSGFEGVTLSRAALSYIRLRRASLKAWAVCDRGLLLDFDDGAWALAAKMSMEMPDQAVMLLQSIDDWDGLVKVDDAYRNAILRAGDWSEDYVVVRPEHIYAGRKVTDHNEPAVTNLGESEEATFEARALSTVITRADRIAFDRFPNPVPFITARGSKGLIAGRT</sequence>
<organism evidence="1">
    <name type="scientific">Dinoroseobacter phage vB_DshS_R26L</name>
    <dbReference type="NCBI Taxonomy" id="3161158"/>
    <lineage>
        <taxon>Viruses</taxon>
        <taxon>Duplodnaviria</taxon>
        <taxon>Heunggongvirae</taxon>
        <taxon>Uroviricota</taxon>
        <taxon>Caudoviricetes</taxon>
        <taxon>Nanhaivirus</taxon>
    </lineage>
</organism>
<evidence type="ECO:0008006" key="2">
    <source>
        <dbReference type="Google" id="ProtNLM"/>
    </source>
</evidence>
<name>A0AAU7VGR3_9CAUD</name>
<dbReference type="EMBL" id="PP882867">
    <property type="protein sequence ID" value="XBW75369.1"/>
    <property type="molecule type" value="Genomic_DNA"/>
</dbReference>
<protein>
    <recommendedName>
        <fullName evidence="2">Major capsid protein</fullName>
    </recommendedName>
</protein>
<evidence type="ECO:0000313" key="1">
    <source>
        <dbReference type="EMBL" id="XBW75369.1"/>
    </source>
</evidence>
<reference evidence="1" key="1">
    <citation type="submission" date="2024-06" db="EMBL/GenBank/DDBJ databases">
        <authorList>
            <person name="Lu L."/>
            <person name="Wei N."/>
            <person name="Zhang R."/>
        </authorList>
    </citation>
    <scope>NUCLEOTIDE SEQUENCE</scope>
</reference>
<proteinExistence type="predicted"/>
<accession>A0AAU7VGR3</accession>